<feature type="chain" id="PRO_5040923005" description="serine-type D-Ala-D-Ala carboxypeptidase" evidence="15">
    <location>
        <begin position="19"/>
        <end position="379"/>
    </location>
</feature>
<evidence type="ECO:0000256" key="8">
    <source>
        <dbReference type="ARBA" id="ARBA00022960"/>
    </source>
</evidence>
<comment type="similarity">
    <text evidence="2 14">Belongs to the peptidase S11 family.</text>
</comment>
<keyword evidence="9" id="KW-0573">Peptidoglycan synthesis</keyword>
<dbReference type="InterPro" id="IPR001967">
    <property type="entry name" value="Peptidase_S11_N"/>
</dbReference>
<comment type="catalytic activity">
    <reaction evidence="11">
        <text>Preferential cleavage: (Ac)2-L-Lys-D-Ala-|-D-Ala. Also transpeptidation of peptidyl-alanyl moieties that are N-acyl substituents of D-alanine.</text>
        <dbReference type="EC" id="3.4.16.4"/>
    </reaction>
</comment>
<evidence type="ECO:0000313" key="18">
    <source>
        <dbReference type="Proteomes" id="UP001150830"/>
    </source>
</evidence>
<dbReference type="PRINTS" id="PR00725">
    <property type="entry name" value="DADACBPTASE1"/>
</dbReference>
<dbReference type="AlphaFoldDB" id="A0A9X3EH61"/>
<dbReference type="SUPFAM" id="SSF56601">
    <property type="entry name" value="beta-lactamase/transpeptidase-like"/>
    <property type="match status" value="1"/>
</dbReference>
<evidence type="ECO:0000256" key="3">
    <source>
        <dbReference type="ARBA" id="ARBA00012448"/>
    </source>
</evidence>
<dbReference type="GO" id="GO:0071555">
    <property type="term" value="P:cell wall organization"/>
    <property type="evidence" value="ECO:0007669"/>
    <property type="project" value="UniProtKB-KW"/>
</dbReference>
<feature type="active site" evidence="12">
    <location>
        <position position="117"/>
    </location>
</feature>
<comment type="caution">
    <text evidence="17">The sequence shown here is derived from an EMBL/GenBank/DDBJ whole genome shotgun (WGS) entry which is preliminary data.</text>
</comment>
<dbReference type="EMBL" id="JAPNOA010000016">
    <property type="protein sequence ID" value="MCY0964261.1"/>
    <property type="molecule type" value="Genomic_DNA"/>
</dbReference>
<dbReference type="Pfam" id="PF00768">
    <property type="entry name" value="Peptidase_S11"/>
    <property type="match status" value="1"/>
</dbReference>
<feature type="active site" description="Proton acceptor" evidence="12">
    <location>
        <position position="60"/>
    </location>
</feature>
<feature type="binding site" evidence="13">
    <location>
        <position position="219"/>
    </location>
    <ligand>
        <name>substrate</name>
    </ligand>
</feature>
<organism evidence="17 18">
    <name type="scientific">Parathalassolituus penaei</name>
    <dbReference type="NCBI Taxonomy" id="2997323"/>
    <lineage>
        <taxon>Bacteria</taxon>
        <taxon>Pseudomonadati</taxon>
        <taxon>Pseudomonadota</taxon>
        <taxon>Gammaproteobacteria</taxon>
        <taxon>Oceanospirillales</taxon>
        <taxon>Oceanospirillaceae</taxon>
        <taxon>Parathalassolituus</taxon>
    </lineage>
</organism>
<evidence type="ECO:0000256" key="9">
    <source>
        <dbReference type="ARBA" id="ARBA00022984"/>
    </source>
</evidence>
<evidence type="ECO:0000259" key="16">
    <source>
        <dbReference type="SMART" id="SM00936"/>
    </source>
</evidence>
<dbReference type="InterPro" id="IPR037167">
    <property type="entry name" value="Peptidase_S11_C_sf"/>
</dbReference>
<dbReference type="RefSeq" id="WP_283172479.1">
    <property type="nucleotide sequence ID" value="NZ_JAPNOA010000016.1"/>
</dbReference>
<evidence type="ECO:0000256" key="14">
    <source>
        <dbReference type="RuleBase" id="RU004016"/>
    </source>
</evidence>
<dbReference type="InterPro" id="IPR012338">
    <property type="entry name" value="Beta-lactam/transpept-like"/>
</dbReference>
<name>A0A9X3EH61_9GAMM</name>
<reference evidence="17" key="1">
    <citation type="submission" date="2022-11" db="EMBL/GenBank/DDBJ databases">
        <title>Parathalassolutuus dongxingensis gen. nov., sp. nov., a novel member of family Oceanospirillaceae isolated from a coastal shrimp pond in Guangxi, China.</title>
        <authorList>
            <person name="Chen H."/>
        </authorList>
    </citation>
    <scope>NUCLEOTIDE SEQUENCE</scope>
    <source>
        <strain evidence="17">G-43</strain>
    </source>
</reference>
<feature type="domain" description="Peptidase S11 D-Ala-D-Ala carboxypeptidase A C-terminal" evidence="16">
    <location>
        <begin position="269"/>
        <end position="359"/>
    </location>
</feature>
<dbReference type="Proteomes" id="UP001150830">
    <property type="component" value="Unassembled WGS sequence"/>
</dbReference>
<dbReference type="GO" id="GO:0009252">
    <property type="term" value="P:peptidoglycan biosynthetic process"/>
    <property type="evidence" value="ECO:0007669"/>
    <property type="project" value="UniProtKB-KW"/>
</dbReference>
<keyword evidence="18" id="KW-1185">Reference proteome</keyword>
<evidence type="ECO:0000256" key="15">
    <source>
        <dbReference type="SAM" id="SignalP"/>
    </source>
</evidence>
<evidence type="ECO:0000256" key="2">
    <source>
        <dbReference type="ARBA" id="ARBA00007164"/>
    </source>
</evidence>
<evidence type="ECO:0000256" key="4">
    <source>
        <dbReference type="ARBA" id="ARBA00022645"/>
    </source>
</evidence>
<proteinExistence type="inferred from homology"/>
<dbReference type="Pfam" id="PF07943">
    <property type="entry name" value="PBP5_C"/>
    <property type="match status" value="1"/>
</dbReference>
<keyword evidence="10" id="KW-0961">Cell wall biogenesis/degradation</keyword>
<gene>
    <name evidence="17" type="ORF">OUO13_03610</name>
</gene>
<protein>
    <recommendedName>
        <fullName evidence="3">serine-type D-Ala-D-Ala carboxypeptidase</fullName>
        <ecNumber evidence="3">3.4.16.4</ecNumber>
    </recommendedName>
</protein>
<evidence type="ECO:0000256" key="1">
    <source>
        <dbReference type="ARBA" id="ARBA00004752"/>
    </source>
</evidence>
<keyword evidence="6 15" id="KW-0732">Signal</keyword>
<dbReference type="GO" id="GO:0009002">
    <property type="term" value="F:serine-type D-Ala-D-Ala carboxypeptidase activity"/>
    <property type="evidence" value="ECO:0007669"/>
    <property type="project" value="UniProtKB-EC"/>
</dbReference>
<evidence type="ECO:0000256" key="6">
    <source>
        <dbReference type="ARBA" id="ARBA00022729"/>
    </source>
</evidence>
<evidence type="ECO:0000313" key="17">
    <source>
        <dbReference type="EMBL" id="MCY0964261.1"/>
    </source>
</evidence>
<comment type="pathway">
    <text evidence="1">Cell wall biogenesis; peptidoglycan biosynthesis.</text>
</comment>
<dbReference type="InterPro" id="IPR018044">
    <property type="entry name" value="Peptidase_S11"/>
</dbReference>
<dbReference type="GO" id="GO:0008360">
    <property type="term" value="P:regulation of cell shape"/>
    <property type="evidence" value="ECO:0007669"/>
    <property type="project" value="UniProtKB-KW"/>
</dbReference>
<evidence type="ECO:0000256" key="7">
    <source>
        <dbReference type="ARBA" id="ARBA00022801"/>
    </source>
</evidence>
<feature type="signal peptide" evidence="15">
    <location>
        <begin position="1"/>
        <end position="18"/>
    </location>
</feature>
<accession>A0A9X3EH61</accession>
<dbReference type="Gene3D" id="2.60.410.10">
    <property type="entry name" value="D-Ala-D-Ala carboxypeptidase, C-terminal domain"/>
    <property type="match status" value="1"/>
</dbReference>
<evidence type="ECO:0000256" key="10">
    <source>
        <dbReference type="ARBA" id="ARBA00023316"/>
    </source>
</evidence>
<dbReference type="GO" id="GO:0006508">
    <property type="term" value="P:proteolysis"/>
    <property type="evidence" value="ECO:0007669"/>
    <property type="project" value="UniProtKB-KW"/>
</dbReference>
<dbReference type="EC" id="3.4.16.4" evidence="3"/>
<keyword evidence="4 17" id="KW-0121">Carboxypeptidase</keyword>
<keyword evidence="5" id="KW-0645">Protease</keyword>
<evidence type="ECO:0000256" key="13">
    <source>
        <dbReference type="PIRSR" id="PIRSR618044-2"/>
    </source>
</evidence>
<dbReference type="InterPro" id="IPR012907">
    <property type="entry name" value="Peptidase_S11_C"/>
</dbReference>
<dbReference type="PANTHER" id="PTHR21581">
    <property type="entry name" value="D-ALANYL-D-ALANINE CARBOXYPEPTIDASE"/>
    <property type="match status" value="1"/>
</dbReference>
<evidence type="ECO:0000256" key="11">
    <source>
        <dbReference type="ARBA" id="ARBA00034000"/>
    </source>
</evidence>
<evidence type="ECO:0000256" key="12">
    <source>
        <dbReference type="PIRSR" id="PIRSR618044-1"/>
    </source>
</evidence>
<evidence type="ECO:0000256" key="5">
    <source>
        <dbReference type="ARBA" id="ARBA00022670"/>
    </source>
</evidence>
<dbReference type="SMART" id="SM00936">
    <property type="entry name" value="PBP5_C"/>
    <property type="match status" value="1"/>
</dbReference>
<dbReference type="PANTHER" id="PTHR21581:SF6">
    <property type="entry name" value="TRAFFICKING PROTEIN PARTICLE COMPLEX SUBUNIT 12"/>
    <property type="match status" value="1"/>
</dbReference>
<keyword evidence="7" id="KW-0378">Hydrolase</keyword>
<sequence>MRYLVSLCLMLVSGWSAAAVIVPRAPELDASAYILLDASSGKVLVEHNADQRVPPASITKLMTSYIAIDEMNHGKATDDTLVPISVKAWQMEGSKMYVREGTEVPMIDLLRGIIIQSGNDASVAVAEYFAGSEDAFADWMNLYAERMGMKNSHFENATGWPSEQHYSTARDIATLSVHIVNDHPAYYPLYSEKYFEYNNIRQPNRNRLLWRDSAVDGLKTGHTEEAGFCLAASAKRDDMRLVAVVMGTRSDTARAQETQKLLSYGFRYFETHKLRNGGEVLGQHRVWLGTSSKVDVGLTSDLNLTIPRGMQGELSMDIEMEEYPLAPIAQGQEIGKLVVRKDGEVLDTRPLIALTAVEESGFIGRMIGHIQLFLARLFG</sequence>
<feature type="active site" description="Acyl-ester intermediate" evidence="12">
    <location>
        <position position="57"/>
    </location>
</feature>
<keyword evidence="8" id="KW-0133">Cell shape</keyword>
<dbReference type="Gene3D" id="3.40.710.10">
    <property type="entry name" value="DD-peptidase/beta-lactamase superfamily"/>
    <property type="match status" value="1"/>
</dbReference>